<dbReference type="CDD" id="cd02573">
    <property type="entry name" value="PseudoU_synth_EcTruB"/>
    <property type="match status" value="1"/>
</dbReference>
<evidence type="ECO:0000256" key="1">
    <source>
        <dbReference type="ARBA" id="ARBA00000385"/>
    </source>
</evidence>
<reference evidence="9 10" key="2">
    <citation type="submission" date="2007-01" db="EMBL/GenBank/DDBJ databases">
        <title>Sequencing of the draft genome and assembly of Thermosinus carboxydivorans Nor1.</title>
        <authorList>
            <consortium name="US DOE Joint Genome Institute (JGI-PGF)"/>
            <person name="Copeland A."/>
            <person name="Lucas S."/>
            <person name="Lapidus A."/>
            <person name="Barry K."/>
            <person name="Glavina del Rio T."/>
            <person name="Dalin E."/>
            <person name="Tice H."/>
            <person name="Bruce D."/>
            <person name="Pitluck S."/>
            <person name="Richardson P."/>
        </authorList>
    </citation>
    <scope>NUCLEOTIDE SEQUENCE [LARGE SCALE GENOMIC DNA]</scope>
    <source>
        <strain evidence="9 10">Nor1</strain>
    </source>
</reference>
<dbReference type="Pfam" id="PF09157">
    <property type="entry name" value="TruB-C_2"/>
    <property type="match status" value="1"/>
</dbReference>
<evidence type="ECO:0000256" key="2">
    <source>
        <dbReference type="ARBA" id="ARBA00005642"/>
    </source>
</evidence>
<keyword evidence="10" id="KW-1185">Reference proteome</keyword>
<dbReference type="InterPro" id="IPR014780">
    <property type="entry name" value="tRNA_psdUridine_synth_TruB"/>
</dbReference>
<dbReference type="EC" id="5.4.99.25" evidence="5"/>
<comment type="function">
    <text evidence="5">Responsible for synthesis of pseudouridine from uracil-55 in the psi GC loop of transfer RNAs.</text>
</comment>
<comment type="caution">
    <text evidence="9">The sequence shown here is derived from an EMBL/GenBank/DDBJ whole genome shotgun (WGS) entry which is preliminary data.</text>
</comment>
<feature type="domain" description="Pseudouridine synthase II N-terminal" evidence="6">
    <location>
        <begin position="24"/>
        <end position="172"/>
    </location>
</feature>
<dbReference type="GO" id="GO:1990481">
    <property type="term" value="P:mRNA pseudouridine synthesis"/>
    <property type="evidence" value="ECO:0007669"/>
    <property type="project" value="TreeGrafter"/>
</dbReference>
<dbReference type="GO" id="GO:0160148">
    <property type="term" value="F:tRNA pseudouridine(55) synthase activity"/>
    <property type="evidence" value="ECO:0007669"/>
    <property type="project" value="UniProtKB-EC"/>
</dbReference>
<keyword evidence="9" id="KW-0456">Lyase</keyword>
<evidence type="ECO:0000256" key="5">
    <source>
        <dbReference type="HAMAP-Rule" id="MF_01080"/>
    </source>
</evidence>
<dbReference type="Gene3D" id="2.30.130.10">
    <property type="entry name" value="PUA domain"/>
    <property type="match status" value="1"/>
</dbReference>
<dbReference type="InterPro" id="IPR032819">
    <property type="entry name" value="TruB_C"/>
</dbReference>
<dbReference type="Gene3D" id="3.30.2350.10">
    <property type="entry name" value="Pseudouridine synthase"/>
    <property type="match status" value="1"/>
</dbReference>
<dbReference type="InterPro" id="IPR036974">
    <property type="entry name" value="PUA_sf"/>
</dbReference>
<dbReference type="HAMAP" id="MF_01080">
    <property type="entry name" value="TruB_bact"/>
    <property type="match status" value="1"/>
</dbReference>
<feature type="active site" description="Nucleophile" evidence="5">
    <location>
        <position position="39"/>
    </location>
</feature>
<dbReference type="Pfam" id="PF01509">
    <property type="entry name" value="TruB_N"/>
    <property type="match status" value="1"/>
</dbReference>
<dbReference type="InterPro" id="IPR015240">
    <property type="entry name" value="tRNA_sdUridine_synth_fam1_C"/>
</dbReference>
<gene>
    <name evidence="5" type="primary">truB</name>
    <name evidence="9" type="ORF">TcarDRAFT_0586</name>
</gene>
<sequence length="292" mass="31996">MAEGILNILKPPGMTSHDAVAFVRRLYGVKRVGHAGTLDPAAAGVLPVFVGAATRLIEYTADADKSYRVEMTVGRETDTGDDTGNIIRTAPCVLPPISDLDALLQEFTGEIEQIPPMYSAIKIGGQKLYDLARQGIIVERQPRRIKINKIQLIAVREQRIYFDVDCSKGTYIRTLCTDIGRRLGCPAVMSFLVRTRVGNFQLTEALTLEEIAAEKERALQAPDLAVAHFPPIFLTVAQAKAIVQGQAVRIDCRNQGMIRLYNDQKQFIGIGEKQGPGAPLRPVKIVCTNPGD</sequence>
<dbReference type="CDD" id="cd21152">
    <property type="entry name" value="PUA_TruB_bacterial"/>
    <property type="match status" value="1"/>
</dbReference>
<dbReference type="InterPro" id="IPR020103">
    <property type="entry name" value="PsdUridine_synth_cat_dom_sf"/>
</dbReference>
<proteinExistence type="inferred from homology"/>
<comment type="similarity">
    <text evidence="2 5">Belongs to the pseudouridine synthase TruB family. Type 1 subfamily.</text>
</comment>
<evidence type="ECO:0000259" key="6">
    <source>
        <dbReference type="Pfam" id="PF01509"/>
    </source>
</evidence>
<keyword evidence="4 5" id="KW-0413">Isomerase</keyword>
<dbReference type="Proteomes" id="UP000005139">
    <property type="component" value="Unassembled WGS sequence"/>
</dbReference>
<evidence type="ECO:0000259" key="7">
    <source>
        <dbReference type="Pfam" id="PF09157"/>
    </source>
</evidence>
<dbReference type="InterPro" id="IPR002501">
    <property type="entry name" value="PsdUridine_synth_N"/>
</dbReference>
<name>A1HSB7_9FIRM</name>
<dbReference type="eggNOG" id="COG0130">
    <property type="taxonomic scope" value="Bacteria"/>
</dbReference>
<reference evidence="9 10" key="1">
    <citation type="submission" date="2007-01" db="EMBL/GenBank/DDBJ databases">
        <title>Annotation of the draft genome assembly of Thermosinus carboxydivorans Nor1.</title>
        <authorList>
            <consortium name="US DOE Joint Genome Institute (JGI-ORNL)"/>
            <person name="Larimer F."/>
            <person name="Land M."/>
            <person name="Hauser L."/>
        </authorList>
    </citation>
    <scope>NUCLEOTIDE SEQUENCE [LARGE SCALE GENOMIC DNA]</scope>
    <source>
        <strain evidence="9 10">Nor1</strain>
    </source>
</reference>
<dbReference type="RefSeq" id="WP_007289922.1">
    <property type="nucleotide sequence ID" value="NZ_AAWL01000015.1"/>
</dbReference>
<dbReference type="InterPro" id="IPR015947">
    <property type="entry name" value="PUA-like_sf"/>
</dbReference>
<dbReference type="PANTHER" id="PTHR13767:SF2">
    <property type="entry name" value="PSEUDOURIDYLATE SYNTHASE TRUB1"/>
    <property type="match status" value="1"/>
</dbReference>
<evidence type="ECO:0000259" key="8">
    <source>
        <dbReference type="Pfam" id="PF16198"/>
    </source>
</evidence>
<evidence type="ECO:0000256" key="3">
    <source>
        <dbReference type="ARBA" id="ARBA00022694"/>
    </source>
</evidence>
<dbReference type="NCBIfam" id="TIGR00431">
    <property type="entry name" value="TruB"/>
    <property type="match status" value="1"/>
</dbReference>
<dbReference type="GO" id="GO:0016829">
    <property type="term" value="F:lyase activity"/>
    <property type="evidence" value="ECO:0007669"/>
    <property type="project" value="UniProtKB-KW"/>
</dbReference>
<dbReference type="GO" id="GO:0031119">
    <property type="term" value="P:tRNA pseudouridine synthesis"/>
    <property type="evidence" value="ECO:0007669"/>
    <property type="project" value="UniProtKB-UniRule"/>
</dbReference>
<dbReference type="PANTHER" id="PTHR13767">
    <property type="entry name" value="TRNA-PSEUDOURIDINE SYNTHASE"/>
    <property type="match status" value="1"/>
</dbReference>
<dbReference type="SUPFAM" id="SSF55120">
    <property type="entry name" value="Pseudouridine synthase"/>
    <property type="match status" value="1"/>
</dbReference>
<keyword evidence="3 5" id="KW-0819">tRNA processing</keyword>
<evidence type="ECO:0000313" key="10">
    <source>
        <dbReference type="Proteomes" id="UP000005139"/>
    </source>
</evidence>
<dbReference type="SUPFAM" id="SSF88697">
    <property type="entry name" value="PUA domain-like"/>
    <property type="match status" value="1"/>
</dbReference>
<evidence type="ECO:0000256" key="4">
    <source>
        <dbReference type="ARBA" id="ARBA00023235"/>
    </source>
</evidence>
<feature type="domain" description="tRNA pseudouridylate synthase B C-terminal" evidence="8">
    <location>
        <begin position="173"/>
        <end position="215"/>
    </location>
</feature>
<protein>
    <recommendedName>
        <fullName evidence="5">tRNA pseudouridine synthase B</fullName>
        <ecNumber evidence="5">5.4.99.25</ecNumber>
    </recommendedName>
    <alternativeName>
        <fullName evidence="5">tRNA pseudouridine(55) synthase</fullName>
        <shortName evidence="5">Psi55 synthase</shortName>
    </alternativeName>
    <alternativeName>
        <fullName evidence="5">tRNA pseudouridylate synthase</fullName>
    </alternativeName>
    <alternativeName>
        <fullName evidence="5">tRNA-uridine isomerase</fullName>
    </alternativeName>
</protein>
<feature type="domain" description="tRNA pseudouridine synthase II TruB subfamily 1 C-terminal" evidence="7">
    <location>
        <begin position="230"/>
        <end position="277"/>
    </location>
</feature>
<comment type="catalytic activity">
    <reaction evidence="1 5">
        <text>uridine(55) in tRNA = pseudouridine(55) in tRNA</text>
        <dbReference type="Rhea" id="RHEA:42532"/>
        <dbReference type="Rhea" id="RHEA-COMP:10101"/>
        <dbReference type="Rhea" id="RHEA-COMP:10102"/>
        <dbReference type="ChEBI" id="CHEBI:65314"/>
        <dbReference type="ChEBI" id="CHEBI:65315"/>
        <dbReference type="EC" id="5.4.99.25"/>
    </reaction>
</comment>
<organism evidence="9 10">
    <name type="scientific">Thermosinus carboxydivorans Nor1</name>
    <dbReference type="NCBI Taxonomy" id="401526"/>
    <lineage>
        <taxon>Bacteria</taxon>
        <taxon>Bacillati</taxon>
        <taxon>Bacillota</taxon>
        <taxon>Negativicutes</taxon>
        <taxon>Selenomonadales</taxon>
        <taxon>Sporomusaceae</taxon>
        <taxon>Thermosinus</taxon>
    </lineage>
</organism>
<dbReference type="OrthoDB" id="9802309at2"/>
<dbReference type="AlphaFoldDB" id="A1HSB7"/>
<dbReference type="Pfam" id="PF16198">
    <property type="entry name" value="TruB_C_2"/>
    <property type="match status" value="1"/>
</dbReference>
<dbReference type="EMBL" id="AAWL01000015">
    <property type="protein sequence ID" value="EAX47078.1"/>
    <property type="molecule type" value="Genomic_DNA"/>
</dbReference>
<evidence type="ECO:0000313" key="9">
    <source>
        <dbReference type="EMBL" id="EAX47078.1"/>
    </source>
</evidence>
<dbReference type="GO" id="GO:0003723">
    <property type="term" value="F:RNA binding"/>
    <property type="evidence" value="ECO:0007669"/>
    <property type="project" value="InterPro"/>
</dbReference>
<accession>A1HSB7</accession>